<accession>A0A395RV30</accession>
<evidence type="ECO:0000313" key="4">
    <source>
        <dbReference type="Proteomes" id="UP000266234"/>
    </source>
</evidence>
<dbReference type="InterPro" id="IPR003615">
    <property type="entry name" value="HNH_nuc"/>
</dbReference>
<proteinExistence type="predicted"/>
<feature type="compositionally biased region" description="Acidic residues" evidence="1">
    <location>
        <begin position="467"/>
        <end position="481"/>
    </location>
</feature>
<feature type="compositionally biased region" description="Acidic residues" evidence="1">
    <location>
        <begin position="431"/>
        <end position="460"/>
    </location>
</feature>
<reference evidence="3 4" key="1">
    <citation type="journal article" date="2018" name="PLoS Pathog.">
        <title>Evolution of structural diversity of trichothecenes, a family of toxins produced by plant pathogenic and entomopathogenic fungi.</title>
        <authorList>
            <person name="Proctor R.H."/>
            <person name="McCormick S.P."/>
            <person name="Kim H.S."/>
            <person name="Cardoza R.E."/>
            <person name="Stanley A.M."/>
            <person name="Lindo L."/>
            <person name="Kelly A."/>
            <person name="Brown D.W."/>
            <person name="Lee T."/>
            <person name="Vaughan M.M."/>
            <person name="Alexander N.J."/>
            <person name="Busman M."/>
            <person name="Gutierrez S."/>
        </authorList>
    </citation>
    <scope>NUCLEOTIDE SEQUENCE [LARGE SCALE GENOMIC DNA]</scope>
    <source>
        <strain evidence="3 4">NRRL 20695</strain>
    </source>
</reference>
<evidence type="ECO:0000256" key="1">
    <source>
        <dbReference type="SAM" id="MobiDB-lite"/>
    </source>
</evidence>
<evidence type="ECO:0000313" key="3">
    <source>
        <dbReference type="EMBL" id="RGP63854.1"/>
    </source>
</evidence>
<name>A0A395RV30_9HYPO</name>
<feature type="domain" description="HNH nuclease" evidence="2">
    <location>
        <begin position="192"/>
        <end position="247"/>
    </location>
</feature>
<gene>
    <name evidence="3" type="ORF">FLONG3_9748</name>
</gene>
<protein>
    <recommendedName>
        <fullName evidence="2">HNH nuclease domain-containing protein</fullName>
    </recommendedName>
</protein>
<dbReference type="Proteomes" id="UP000266234">
    <property type="component" value="Unassembled WGS sequence"/>
</dbReference>
<dbReference type="Pfam" id="PF13391">
    <property type="entry name" value="HNH_2"/>
    <property type="match status" value="1"/>
</dbReference>
<dbReference type="AlphaFoldDB" id="A0A395RV30"/>
<comment type="caution">
    <text evidence="3">The sequence shown here is derived from an EMBL/GenBank/DDBJ whole genome shotgun (WGS) entry which is preliminary data.</text>
</comment>
<sequence>MDHEQSSAPKTCRRHISQEWDQEFSEDNLKELRLRQDAVREKLSSVRKHLKRKISMDMDDEYWDMYLTVSRLHIEQAKIDSQIGLEKSQKLNEDWYTTPAAEKHKLKFDSWSQWERLMSKHKSKIQKRMPTSRDAFARLFTTSKHGLDINVQDKRDKSVQANMGKAMVEAYCPDTGNPRNRWDPVLRRWGTNADVHAAHLYPWAQGPYMDDIFGEGTSDNDLFSPHNGLFLTTCVEDALEKGKLVIVPDVDITPADPHRPLDDLEARHERAKRWEETIPKEYKIIVLRVNDPKITATLPLVYQTPGVTRLLDLHDRKLEFITDARPRARYIWWTFLNAVLRVSWNSNSGDGNLQHAEARAATRYWGTRRQYVKRNQLLGFVEEIGHDVESILTDALETEEDNYDGAPRYEATQALVETAGVRTVRKMNELLAEEDPEEDEEGLSPYEESDESEDEDEDEVGLSPHEENDESEDEDEDGGFR</sequence>
<keyword evidence="4" id="KW-1185">Reference proteome</keyword>
<feature type="region of interest" description="Disordered" evidence="1">
    <location>
        <begin position="430"/>
        <end position="481"/>
    </location>
</feature>
<dbReference type="STRING" id="694270.A0A395RV30"/>
<organism evidence="3 4">
    <name type="scientific">Fusarium longipes</name>
    <dbReference type="NCBI Taxonomy" id="694270"/>
    <lineage>
        <taxon>Eukaryota</taxon>
        <taxon>Fungi</taxon>
        <taxon>Dikarya</taxon>
        <taxon>Ascomycota</taxon>
        <taxon>Pezizomycotina</taxon>
        <taxon>Sordariomycetes</taxon>
        <taxon>Hypocreomycetidae</taxon>
        <taxon>Hypocreales</taxon>
        <taxon>Nectriaceae</taxon>
        <taxon>Fusarium</taxon>
    </lineage>
</organism>
<dbReference type="OrthoDB" id="5386595at2759"/>
<dbReference type="EMBL" id="PXOG01000260">
    <property type="protein sequence ID" value="RGP63854.1"/>
    <property type="molecule type" value="Genomic_DNA"/>
</dbReference>
<evidence type="ECO:0000259" key="2">
    <source>
        <dbReference type="Pfam" id="PF13391"/>
    </source>
</evidence>